<dbReference type="GO" id="GO:0030170">
    <property type="term" value="F:pyridoxal phosphate binding"/>
    <property type="evidence" value="ECO:0007669"/>
    <property type="project" value="InterPro"/>
</dbReference>
<keyword evidence="5" id="KW-0169">Cobalamin biosynthesis</keyword>
<dbReference type="RefSeq" id="WP_175158621.1">
    <property type="nucleotide sequence ID" value="NZ_CADIKI010000003.1"/>
</dbReference>
<evidence type="ECO:0000256" key="4">
    <source>
        <dbReference type="ARBA" id="ARBA00012285"/>
    </source>
</evidence>
<proteinExistence type="predicted"/>
<evidence type="ECO:0000256" key="9">
    <source>
        <dbReference type="ARBA" id="ARBA00048531"/>
    </source>
</evidence>
<evidence type="ECO:0000256" key="3">
    <source>
        <dbReference type="ARBA" id="ARBA00004953"/>
    </source>
</evidence>
<dbReference type="NCBIfam" id="TIGR01140">
    <property type="entry name" value="L_thr_O3P_dcar"/>
    <property type="match status" value="1"/>
</dbReference>
<keyword evidence="7" id="KW-0456">Lyase</keyword>
<dbReference type="Proteomes" id="UP000494252">
    <property type="component" value="Unassembled WGS sequence"/>
</dbReference>
<evidence type="ECO:0000259" key="10">
    <source>
        <dbReference type="Pfam" id="PF00155"/>
    </source>
</evidence>
<protein>
    <recommendedName>
        <fullName evidence="4">threonine-phosphate decarboxylase</fullName>
        <ecNumber evidence="4">4.1.1.81</ecNumber>
    </recommendedName>
    <alternativeName>
        <fullName evidence="8">L-threonine-O-3-phosphate decarboxylase</fullName>
    </alternativeName>
</protein>
<keyword evidence="11" id="KW-0808">Transferase</keyword>
<dbReference type="AlphaFoldDB" id="A0A6J5FQY7"/>
<organism evidence="11 12">
    <name type="scientific">Paraburkholderia fynbosensis</name>
    <dbReference type="NCBI Taxonomy" id="1200993"/>
    <lineage>
        <taxon>Bacteria</taxon>
        <taxon>Pseudomonadati</taxon>
        <taxon>Pseudomonadota</taxon>
        <taxon>Betaproteobacteria</taxon>
        <taxon>Burkholderiales</taxon>
        <taxon>Burkholderiaceae</taxon>
        <taxon>Paraburkholderia</taxon>
    </lineage>
</organism>
<dbReference type="UniPathway" id="UPA00148"/>
<comment type="catalytic activity">
    <reaction evidence="9">
        <text>O-phospho-L-threonine + H(+) = (R)-1-aminopropan-2-yl phosphate + CO2</text>
        <dbReference type="Rhea" id="RHEA:11492"/>
        <dbReference type="ChEBI" id="CHEBI:15378"/>
        <dbReference type="ChEBI" id="CHEBI:16526"/>
        <dbReference type="ChEBI" id="CHEBI:58563"/>
        <dbReference type="ChEBI" id="CHEBI:58675"/>
        <dbReference type="EC" id="4.1.1.81"/>
    </reaction>
</comment>
<evidence type="ECO:0000256" key="6">
    <source>
        <dbReference type="ARBA" id="ARBA00022898"/>
    </source>
</evidence>
<dbReference type="CDD" id="cd00609">
    <property type="entry name" value="AAT_like"/>
    <property type="match status" value="1"/>
</dbReference>
<evidence type="ECO:0000256" key="8">
    <source>
        <dbReference type="ARBA" id="ARBA00029996"/>
    </source>
</evidence>
<accession>A0A6J5FQY7</accession>
<evidence type="ECO:0000313" key="11">
    <source>
        <dbReference type="EMBL" id="CAB3782589.1"/>
    </source>
</evidence>
<evidence type="ECO:0000256" key="7">
    <source>
        <dbReference type="ARBA" id="ARBA00023239"/>
    </source>
</evidence>
<dbReference type="InterPro" id="IPR015421">
    <property type="entry name" value="PyrdxlP-dep_Trfase_major"/>
</dbReference>
<evidence type="ECO:0000256" key="1">
    <source>
        <dbReference type="ARBA" id="ARBA00001933"/>
    </source>
</evidence>
<dbReference type="EC" id="4.1.1.81" evidence="4"/>
<dbReference type="SUPFAM" id="SSF53383">
    <property type="entry name" value="PLP-dependent transferases"/>
    <property type="match status" value="1"/>
</dbReference>
<evidence type="ECO:0000256" key="2">
    <source>
        <dbReference type="ARBA" id="ARBA00003444"/>
    </source>
</evidence>
<dbReference type="GO" id="GO:0048472">
    <property type="term" value="F:threonine-phosphate decarboxylase activity"/>
    <property type="evidence" value="ECO:0007669"/>
    <property type="project" value="UniProtKB-EC"/>
</dbReference>
<feature type="domain" description="Aminotransferase class I/classII large" evidence="10">
    <location>
        <begin position="68"/>
        <end position="326"/>
    </location>
</feature>
<dbReference type="InterPro" id="IPR015422">
    <property type="entry name" value="PyrdxlP-dep_Trfase_small"/>
</dbReference>
<dbReference type="InterPro" id="IPR015424">
    <property type="entry name" value="PyrdxlP-dep_Trfase"/>
</dbReference>
<dbReference type="EMBL" id="CADIKI010000003">
    <property type="protein sequence ID" value="CAB3782589.1"/>
    <property type="molecule type" value="Genomic_DNA"/>
</dbReference>
<evidence type="ECO:0000256" key="5">
    <source>
        <dbReference type="ARBA" id="ARBA00022573"/>
    </source>
</evidence>
<reference evidence="11 12" key="1">
    <citation type="submission" date="2020-04" db="EMBL/GenBank/DDBJ databases">
        <authorList>
            <person name="De Canck E."/>
        </authorList>
    </citation>
    <scope>NUCLEOTIDE SEQUENCE [LARGE SCALE GENOMIC DNA]</scope>
    <source>
        <strain evidence="11 12">LMG 27177</strain>
    </source>
</reference>
<evidence type="ECO:0000313" key="12">
    <source>
        <dbReference type="Proteomes" id="UP000494252"/>
    </source>
</evidence>
<gene>
    <name evidence="11" type="primary">hisC_3</name>
    <name evidence="11" type="ORF">LMG27177_01303</name>
</gene>
<dbReference type="InterPro" id="IPR004839">
    <property type="entry name" value="Aminotransferase_I/II_large"/>
</dbReference>
<dbReference type="PANTHER" id="PTHR42885:SF1">
    <property type="entry name" value="THREONINE-PHOSPHATE DECARBOXYLASE"/>
    <property type="match status" value="1"/>
</dbReference>
<dbReference type="Pfam" id="PF00155">
    <property type="entry name" value="Aminotran_1_2"/>
    <property type="match status" value="1"/>
</dbReference>
<sequence length="351" mass="37582">MVDHMADHPSSAANDIVVHGGNLHEAAERYGIPYAQWLDLSTGINPHGYPVPPVPADAWRRLPDEGDDFAACAARYYRAPDAAHVLPVAGSQAAIRALPALLPRASVGIAPLTYSEYAPAFARAGHRVAPLDVCCERLPDALTHAIVANPNNPTAVHLSADKLLRWHAQLRARGGTLLVDEAFADTMPEASLAASTHLDGLIVLRSPGKFFGLAGVRAGFALGAPALLDTLRRTLGAWTVGGPARHAVKAAFADQAWQRQMRARLDGESARLAERLRAYGFAIHGTPLFAWTDDARAAALHEALARRGVWTRLFTASGSVRFGLPASEAEWTRFEASLREAMQALDIARGG</sequence>
<dbReference type="PANTHER" id="PTHR42885">
    <property type="entry name" value="HISTIDINOL-PHOSPHATE AMINOTRANSFERASE-RELATED"/>
    <property type="match status" value="1"/>
</dbReference>
<comment type="function">
    <text evidence="2">Decarboxylates L-threonine-O-3-phosphate to yield (R)-1-amino-2-propanol O-2-phosphate, the precursor for the linkage between the nucleotide loop and the corrin ring in cobalamin.</text>
</comment>
<dbReference type="Gene3D" id="3.90.1150.10">
    <property type="entry name" value="Aspartate Aminotransferase, domain 1"/>
    <property type="match status" value="1"/>
</dbReference>
<dbReference type="Gene3D" id="3.40.640.10">
    <property type="entry name" value="Type I PLP-dependent aspartate aminotransferase-like (Major domain)"/>
    <property type="match status" value="1"/>
</dbReference>
<dbReference type="GO" id="GO:0008483">
    <property type="term" value="F:transaminase activity"/>
    <property type="evidence" value="ECO:0007669"/>
    <property type="project" value="UniProtKB-KW"/>
</dbReference>
<comment type="pathway">
    <text evidence="3">Cofactor biosynthesis; adenosylcobalamin biosynthesis.</text>
</comment>
<keyword evidence="12" id="KW-1185">Reference proteome</keyword>
<dbReference type="InterPro" id="IPR005860">
    <property type="entry name" value="CobD"/>
</dbReference>
<keyword evidence="6" id="KW-0663">Pyridoxal phosphate</keyword>
<dbReference type="GO" id="GO:0009236">
    <property type="term" value="P:cobalamin biosynthetic process"/>
    <property type="evidence" value="ECO:0007669"/>
    <property type="project" value="UniProtKB-UniPathway"/>
</dbReference>
<keyword evidence="11" id="KW-0032">Aminotransferase</keyword>
<name>A0A6J5FQY7_9BURK</name>
<comment type="cofactor">
    <cofactor evidence="1">
        <name>pyridoxal 5'-phosphate</name>
        <dbReference type="ChEBI" id="CHEBI:597326"/>
    </cofactor>
</comment>